<reference evidence="9" key="2">
    <citation type="submission" date="2020-09" db="EMBL/GenBank/DDBJ databases">
        <authorList>
            <person name="Sun Q."/>
            <person name="Ohkuma M."/>
        </authorList>
    </citation>
    <scope>NUCLEOTIDE SEQUENCE</scope>
    <source>
        <strain evidence="9">JCM 12580</strain>
    </source>
</reference>
<keyword evidence="6 7" id="KW-0472">Membrane</keyword>
<dbReference type="EMBL" id="BMNQ01000018">
    <property type="protein sequence ID" value="GGJ94240.1"/>
    <property type="molecule type" value="Genomic_DNA"/>
</dbReference>
<comment type="caution">
    <text evidence="9">The sequence shown here is derived from an EMBL/GenBank/DDBJ whole genome shotgun (WGS) entry which is preliminary data.</text>
</comment>
<reference evidence="9" key="1">
    <citation type="journal article" date="2014" name="Int. J. Syst. Evol. Microbiol.">
        <title>Complete genome sequence of Corynebacterium casei LMG S-19264T (=DSM 44701T), isolated from a smear-ripened cheese.</title>
        <authorList>
            <consortium name="US DOE Joint Genome Institute (JGI-PGF)"/>
            <person name="Walter F."/>
            <person name="Albersmeier A."/>
            <person name="Kalinowski J."/>
            <person name="Ruckert C."/>
        </authorList>
    </citation>
    <scope>NUCLEOTIDE SEQUENCE</scope>
    <source>
        <strain evidence="9">JCM 12580</strain>
    </source>
</reference>
<sequence>MDIYLFLYLIFIVAPAGTAIHEMSHMLGAKSVKADKILLTIGTGSIIYRTFRKKIHLVIRLFFFAGGMAYSERKTPYQPHERIRIAVFGPVGSFLAAGICAWFYIVFSSSYLLLMLLFNLWIAFINIIPFRFKNKQSDGYTIYEAIKQK</sequence>
<keyword evidence="5 7" id="KW-1133">Transmembrane helix</keyword>
<gene>
    <name evidence="9" type="ORF">GCM10007063_15960</name>
</gene>
<keyword evidence="10" id="KW-1185">Reference proteome</keyword>
<evidence type="ECO:0000256" key="2">
    <source>
        <dbReference type="ARBA" id="ARBA00004141"/>
    </source>
</evidence>
<evidence type="ECO:0000256" key="3">
    <source>
        <dbReference type="ARBA" id="ARBA00007931"/>
    </source>
</evidence>
<evidence type="ECO:0000256" key="5">
    <source>
        <dbReference type="ARBA" id="ARBA00022989"/>
    </source>
</evidence>
<evidence type="ECO:0000313" key="10">
    <source>
        <dbReference type="Proteomes" id="UP000658382"/>
    </source>
</evidence>
<dbReference type="GO" id="GO:0016020">
    <property type="term" value="C:membrane"/>
    <property type="evidence" value="ECO:0007669"/>
    <property type="project" value="UniProtKB-SubCell"/>
</dbReference>
<dbReference type="RefSeq" id="WP_188632574.1">
    <property type="nucleotide sequence ID" value="NZ_BMNQ01000018.1"/>
</dbReference>
<evidence type="ECO:0000256" key="4">
    <source>
        <dbReference type="ARBA" id="ARBA00022692"/>
    </source>
</evidence>
<dbReference type="Proteomes" id="UP000658382">
    <property type="component" value="Unassembled WGS sequence"/>
</dbReference>
<evidence type="ECO:0000256" key="7">
    <source>
        <dbReference type="SAM" id="Phobius"/>
    </source>
</evidence>
<feature type="transmembrane region" description="Helical" evidence="7">
    <location>
        <begin position="111"/>
        <end position="130"/>
    </location>
</feature>
<dbReference type="AlphaFoldDB" id="A0A917UY42"/>
<dbReference type="Pfam" id="PF02163">
    <property type="entry name" value="Peptidase_M50"/>
    <property type="match status" value="1"/>
</dbReference>
<comment type="subcellular location">
    <subcellularLocation>
        <location evidence="2">Membrane</location>
        <topology evidence="2">Multi-pass membrane protein</topology>
    </subcellularLocation>
</comment>
<name>A0A917UY42_9BACI</name>
<organism evidence="9 10">
    <name type="scientific">Lentibacillus kapialis</name>
    <dbReference type="NCBI Taxonomy" id="340214"/>
    <lineage>
        <taxon>Bacteria</taxon>
        <taxon>Bacillati</taxon>
        <taxon>Bacillota</taxon>
        <taxon>Bacilli</taxon>
        <taxon>Bacillales</taxon>
        <taxon>Bacillaceae</taxon>
        <taxon>Lentibacillus</taxon>
    </lineage>
</organism>
<feature type="transmembrane region" description="Helical" evidence="7">
    <location>
        <begin position="55"/>
        <end position="71"/>
    </location>
</feature>
<accession>A0A917UY42</accession>
<comment type="cofactor">
    <cofactor evidence="1">
        <name>Zn(2+)</name>
        <dbReference type="ChEBI" id="CHEBI:29105"/>
    </cofactor>
</comment>
<proteinExistence type="inferred from homology"/>
<evidence type="ECO:0000256" key="1">
    <source>
        <dbReference type="ARBA" id="ARBA00001947"/>
    </source>
</evidence>
<feature type="transmembrane region" description="Helical" evidence="7">
    <location>
        <begin position="83"/>
        <end position="105"/>
    </location>
</feature>
<dbReference type="InterPro" id="IPR008915">
    <property type="entry name" value="Peptidase_M50"/>
</dbReference>
<evidence type="ECO:0000259" key="8">
    <source>
        <dbReference type="Pfam" id="PF02163"/>
    </source>
</evidence>
<evidence type="ECO:0000256" key="6">
    <source>
        <dbReference type="ARBA" id="ARBA00023136"/>
    </source>
</evidence>
<comment type="similarity">
    <text evidence="3">Belongs to the peptidase M50B family.</text>
</comment>
<keyword evidence="4 7" id="KW-0812">Transmembrane</keyword>
<dbReference type="GO" id="GO:0006508">
    <property type="term" value="P:proteolysis"/>
    <property type="evidence" value="ECO:0007669"/>
    <property type="project" value="InterPro"/>
</dbReference>
<evidence type="ECO:0000313" key="9">
    <source>
        <dbReference type="EMBL" id="GGJ94240.1"/>
    </source>
</evidence>
<feature type="domain" description="Peptidase M50" evidence="8">
    <location>
        <begin position="19"/>
        <end position="108"/>
    </location>
</feature>
<protein>
    <recommendedName>
        <fullName evidence="8">Peptidase M50 domain-containing protein</fullName>
    </recommendedName>
</protein>